<dbReference type="GO" id="GO:0090482">
    <property type="term" value="F:vitamin transmembrane transporter activity"/>
    <property type="evidence" value="ECO:0007669"/>
    <property type="project" value="InterPro"/>
</dbReference>
<keyword evidence="11" id="KW-0009">Actin-binding</keyword>
<keyword evidence="7" id="KW-0677">Repeat</keyword>
<feature type="domain" description="Albumin" evidence="15">
    <location>
        <begin position="36"/>
        <end position="228"/>
    </location>
</feature>
<keyword evidence="17" id="KW-1185">Reference proteome</keyword>
<dbReference type="PANTHER" id="PTHR11385:SF11">
    <property type="entry name" value="VITAMIN D-BINDING PROTEIN"/>
    <property type="match status" value="1"/>
</dbReference>
<proteinExistence type="predicted"/>
<dbReference type="InterPro" id="IPR020858">
    <property type="entry name" value="Serum_albumin-like"/>
</dbReference>
<dbReference type="GO" id="GO:0005737">
    <property type="term" value="C:cytoplasm"/>
    <property type="evidence" value="ECO:0007669"/>
    <property type="project" value="TreeGrafter"/>
</dbReference>
<evidence type="ECO:0000256" key="11">
    <source>
        <dbReference type="ARBA" id="ARBA00023203"/>
    </source>
</evidence>
<comment type="caution">
    <text evidence="16">The sequence shown here is derived from an EMBL/GenBank/DDBJ whole genome shotgun (WGS) entry which is preliminary data.</text>
</comment>
<dbReference type="PRINTS" id="PR00804">
    <property type="entry name" value="VITAMNDBNDNG"/>
</dbReference>
<evidence type="ECO:0000256" key="9">
    <source>
        <dbReference type="ARBA" id="ARBA00023157"/>
    </source>
</evidence>
<dbReference type="Pfam" id="PF09164">
    <property type="entry name" value="VitD-bind_III"/>
    <property type="match status" value="1"/>
</dbReference>
<dbReference type="Gene3D" id="1.10.246.10">
    <property type="match status" value="5"/>
</dbReference>
<evidence type="ECO:0000256" key="1">
    <source>
        <dbReference type="ARBA" id="ARBA00002354"/>
    </source>
</evidence>
<accession>A0A8T3DU38</accession>
<evidence type="ECO:0000256" key="13">
    <source>
        <dbReference type="ARBA" id="ARBA00032443"/>
    </source>
</evidence>
<keyword evidence="9" id="KW-1015">Disulfide bond</keyword>
<dbReference type="Pfam" id="PF00273">
    <property type="entry name" value="Serum_albumin"/>
    <property type="match status" value="2"/>
</dbReference>
<evidence type="ECO:0000313" key="17">
    <source>
        <dbReference type="Proteomes" id="UP000829720"/>
    </source>
</evidence>
<evidence type="ECO:0000256" key="10">
    <source>
        <dbReference type="ARBA" id="ARBA00023180"/>
    </source>
</evidence>
<keyword evidence="5" id="KW-0964">Secreted</keyword>
<dbReference type="PANTHER" id="PTHR11385">
    <property type="entry name" value="SERUM ALBUMIN-RELATED"/>
    <property type="match status" value="1"/>
</dbReference>
<evidence type="ECO:0000256" key="2">
    <source>
        <dbReference type="ARBA" id="ARBA00004613"/>
    </source>
</evidence>
<dbReference type="InterPro" id="IPR015247">
    <property type="entry name" value="VitD-bind_III"/>
</dbReference>
<evidence type="ECO:0000256" key="4">
    <source>
        <dbReference type="ARBA" id="ARBA00022448"/>
    </source>
</evidence>
<dbReference type="EMBL" id="JAERUA010000004">
    <property type="protein sequence ID" value="KAI1900372.1"/>
    <property type="molecule type" value="Genomic_DNA"/>
</dbReference>
<comment type="subcellular location">
    <subcellularLocation>
        <location evidence="2">Secreted</location>
    </subcellularLocation>
</comment>
<dbReference type="SUPFAM" id="SSF48552">
    <property type="entry name" value="Serum albumin-like"/>
    <property type="match status" value="3"/>
</dbReference>
<evidence type="ECO:0000259" key="15">
    <source>
        <dbReference type="PROSITE" id="PS51438"/>
    </source>
</evidence>
<evidence type="ECO:0000256" key="7">
    <source>
        <dbReference type="ARBA" id="ARBA00022737"/>
    </source>
</evidence>
<evidence type="ECO:0000256" key="14">
    <source>
        <dbReference type="ARBA" id="ARBA00046813"/>
    </source>
</evidence>
<dbReference type="PROSITE" id="PS51438">
    <property type="entry name" value="ALBUMIN_2"/>
    <property type="match status" value="2"/>
</dbReference>
<evidence type="ECO:0000256" key="3">
    <source>
        <dbReference type="ARBA" id="ARBA00020134"/>
    </source>
</evidence>
<sequence>MFRVGQVLHLRKLHVNNKMRILTVVALTCLFTLGASSTRGKNYEKETVCEVFRAAGKEKFMELFTVLYSQKFPNGTFEEVRCVADEMTKLAGRCCGEDASSDCYDKGATQISEKSCGKDSPFPKHPGISKCCREEGLERKLCLASLRYTAEELPSLLKPTNEEICEQYKQNASGYSARYLYEFARRHRSTPAGLVLNATGSHIQMAEKCCSPAVSNACFLNERLQQREANIFLRFTSNVCNNQVNLKSHKTGLTVYYGSLLGVPFEEAVAIASTFEQGLAKCCLDPKPQCIINEFTEFHRLLCNESTVTNKPAEFQKCCSKPPLVSLTCMDDLKRQPHKLTANEPLPSDLCIEASPDPTDRYLFGIGVNYSSVSMPVMASLSDHFKRSVGVCCAGDDVRACLDKTKDHLQRITAFVSKADDLCSQYFKLDFPAFVKKVQRDIQTEQPQYSQDDAKVKAEAIGEFASTCCFRHSPAVQCQKMTEGFITHGEDDSAV</sequence>
<keyword evidence="4" id="KW-0813">Transport</keyword>
<dbReference type="GO" id="GO:0003779">
    <property type="term" value="F:actin binding"/>
    <property type="evidence" value="ECO:0007669"/>
    <property type="project" value="UniProtKB-KW"/>
</dbReference>
<evidence type="ECO:0000256" key="8">
    <source>
        <dbReference type="ARBA" id="ARBA00022897"/>
    </source>
</evidence>
<keyword evidence="6" id="KW-0732">Signal</keyword>
<organism evidence="16 17">
    <name type="scientific">Albula goreensis</name>
    <dbReference type="NCBI Taxonomy" id="1534307"/>
    <lineage>
        <taxon>Eukaryota</taxon>
        <taxon>Metazoa</taxon>
        <taxon>Chordata</taxon>
        <taxon>Craniata</taxon>
        <taxon>Vertebrata</taxon>
        <taxon>Euteleostomi</taxon>
        <taxon>Actinopterygii</taxon>
        <taxon>Neopterygii</taxon>
        <taxon>Teleostei</taxon>
        <taxon>Albuliformes</taxon>
        <taxon>Albulidae</taxon>
        <taxon>Albula</taxon>
    </lineage>
</organism>
<protein>
    <recommendedName>
        <fullName evidence="3">Vitamin D-binding protein</fullName>
    </recommendedName>
    <alternativeName>
        <fullName evidence="12">Gc-globulin</fullName>
    </alternativeName>
    <alternativeName>
        <fullName evidence="13">Group-specific component</fullName>
    </alternativeName>
</protein>
<keyword evidence="8" id="KW-0848">Vitamin D</keyword>
<evidence type="ECO:0000313" key="16">
    <source>
        <dbReference type="EMBL" id="KAI1900372.1"/>
    </source>
</evidence>
<dbReference type="GO" id="GO:0072562">
    <property type="term" value="C:blood microparticle"/>
    <property type="evidence" value="ECO:0007669"/>
    <property type="project" value="TreeGrafter"/>
</dbReference>
<name>A0A8T3DU38_9TELE</name>
<gene>
    <name evidence="16" type="ORF">AGOR_G00049280</name>
</gene>
<evidence type="ECO:0000256" key="12">
    <source>
        <dbReference type="ARBA" id="ARBA00029834"/>
    </source>
</evidence>
<dbReference type="Proteomes" id="UP000829720">
    <property type="component" value="Unassembled WGS sequence"/>
</dbReference>
<dbReference type="AlphaFoldDB" id="A0A8T3DU38"/>
<evidence type="ECO:0000256" key="5">
    <source>
        <dbReference type="ARBA" id="ARBA00022525"/>
    </source>
</evidence>
<dbReference type="InterPro" id="IPR020857">
    <property type="entry name" value="Serum_albumin_CS"/>
</dbReference>
<evidence type="ECO:0000256" key="6">
    <source>
        <dbReference type="ARBA" id="ARBA00022729"/>
    </source>
</evidence>
<dbReference type="InterPro" id="IPR000213">
    <property type="entry name" value="VitD-bd"/>
</dbReference>
<comment type="function">
    <text evidence="1">Involved in vitamin D transport and storage, scavenging of extracellular G-actin, enhancement of the chemotactic activity of C5 alpha for neutrophils in inflammation and macrophage activation.</text>
</comment>
<dbReference type="InterPro" id="IPR014760">
    <property type="entry name" value="Serum_albumin_N"/>
</dbReference>
<dbReference type="InterPro" id="IPR000264">
    <property type="entry name" value="ALB/AFP/VDB"/>
</dbReference>
<dbReference type="SMART" id="SM00103">
    <property type="entry name" value="ALBUMIN"/>
    <property type="match status" value="2"/>
</dbReference>
<comment type="subunit">
    <text evidence="14">Associates with membrane-bound immunoglobulin on the surface of B-lymphocytes and with IgG Fc receptor on the membranes of T-lymphocytes. Interacts with LRP2; the interaction is required for renal uptake of GC in complex with 25-hydroxyvitamin D3.</text>
</comment>
<dbReference type="PROSITE" id="PS00212">
    <property type="entry name" value="ALBUMIN_1"/>
    <property type="match status" value="1"/>
</dbReference>
<reference evidence="16" key="1">
    <citation type="submission" date="2021-01" db="EMBL/GenBank/DDBJ databases">
        <authorList>
            <person name="Zahm M."/>
            <person name="Roques C."/>
            <person name="Cabau C."/>
            <person name="Klopp C."/>
            <person name="Donnadieu C."/>
            <person name="Jouanno E."/>
            <person name="Lampietro C."/>
            <person name="Louis A."/>
            <person name="Herpin A."/>
            <person name="Echchiki A."/>
            <person name="Berthelot C."/>
            <person name="Parey E."/>
            <person name="Roest-Crollius H."/>
            <person name="Braasch I."/>
            <person name="Postlethwait J."/>
            <person name="Bobe J."/>
            <person name="Montfort J."/>
            <person name="Bouchez O."/>
            <person name="Begum T."/>
            <person name="Mejri S."/>
            <person name="Adams A."/>
            <person name="Chen W.-J."/>
            <person name="Guiguen Y."/>
        </authorList>
    </citation>
    <scope>NUCLEOTIDE SEQUENCE</scope>
    <source>
        <tissue evidence="16">Blood</tissue>
    </source>
</reference>
<feature type="domain" description="Albumin" evidence="15">
    <location>
        <begin position="229"/>
        <end position="411"/>
    </location>
</feature>
<dbReference type="OrthoDB" id="9874779at2759"/>
<keyword evidence="10" id="KW-0325">Glycoprotein</keyword>
<dbReference type="PRINTS" id="PR00802">
    <property type="entry name" value="SERUMALBUMIN"/>
</dbReference>
<dbReference type="GO" id="GO:0005499">
    <property type="term" value="F:vitamin D binding"/>
    <property type="evidence" value="ECO:0007669"/>
    <property type="project" value="UniProtKB-KW"/>
</dbReference>